<dbReference type="RefSeq" id="WP_263051948.1">
    <property type="nucleotide sequence ID" value="NZ_CP106735.1"/>
</dbReference>
<protein>
    <submittedName>
        <fullName evidence="2">Uncharacterized protein</fullName>
    </submittedName>
</protein>
<keyword evidence="1" id="KW-0472">Membrane</keyword>
<evidence type="ECO:0000256" key="1">
    <source>
        <dbReference type="SAM" id="Phobius"/>
    </source>
</evidence>
<dbReference type="EMBL" id="CP106735">
    <property type="protein sequence ID" value="UXX80218.1"/>
    <property type="molecule type" value="Genomic_DNA"/>
</dbReference>
<sequence length="233" mass="26903">MTQRNISSYKPVIYVLAILFCIFIIHVAEKIQQQHHEEEIRKYDEASNKKLRQKVKKAKSLQEAAKMEKPDTLVRVSEASVDTVAAIKLTPEKSTEESDAAYFQQLIQQYEKQRTGDTQARTDVVIRYYKKNKDGDRVYKLRNLGFYIHERHVEADYDGYASNAIFYGDSVSREDLMVIAYDLIASGIKLQSITLSKYHDAWKAHSVEIGTDVTALDEQPFTASTLREKWQDL</sequence>
<evidence type="ECO:0000313" key="2">
    <source>
        <dbReference type="EMBL" id="UXX80218.1"/>
    </source>
</evidence>
<dbReference type="Proteomes" id="UP001062165">
    <property type="component" value="Chromosome"/>
</dbReference>
<keyword evidence="3" id="KW-1185">Reference proteome</keyword>
<keyword evidence="1" id="KW-1133">Transmembrane helix</keyword>
<feature type="transmembrane region" description="Helical" evidence="1">
    <location>
        <begin position="12"/>
        <end position="28"/>
    </location>
</feature>
<reference evidence="2" key="1">
    <citation type="submission" date="2022-10" db="EMBL/GenBank/DDBJ databases">
        <title>Comparative genomics and taxonomic characterization of three novel marine species of genus Reichenbachiella exhibiting antioxidant and polysaccharide degradation activities.</title>
        <authorList>
            <person name="Muhammad N."/>
            <person name="Lee Y.-J."/>
            <person name="Ko J."/>
            <person name="Kim S.-G."/>
        </authorList>
    </citation>
    <scope>NUCLEOTIDE SEQUENCE</scope>
    <source>
        <strain evidence="2">Wsw4-B4</strain>
    </source>
</reference>
<organism evidence="2 3">
    <name type="scientific">Reichenbachiella carrageenanivorans</name>
    <dbReference type="NCBI Taxonomy" id="2979869"/>
    <lineage>
        <taxon>Bacteria</taxon>
        <taxon>Pseudomonadati</taxon>
        <taxon>Bacteroidota</taxon>
        <taxon>Cytophagia</taxon>
        <taxon>Cytophagales</taxon>
        <taxon>Reichenbachiellaceae</taxon>
        <taxon>Reichenbachiella</taxon>
    </lineage>
</organism>
<name>A0ABY6D585_9BACT</name>
<keyword evidence="1" id="KW-0812">Transmembrane</keyword>
<accession>A0ABY6D585</accession>
<gene>
    <name evidence="2" type="ORF">N7E81_03780</name>
</gene>
<evidence type="ECO:0000313" key="3">
    <source>
        <dbReference type="Proteomes" id="UP001062165"/>
    </source>
</evidence>
<proteinExistence type="predicted"/>